<evidence type="ECO:0000313" key="2">
    <source>
        <dbReference type="Proteomes" id="UP000694557"/>
    </source>
</evidence>
<accession>A0A8C7FMA0</accession>
<evidence type="ECO:0000313" key="1">
    <source>
        <dbReference type="Ensembl" id="ENSOKIP00005030335.1"/>
    </source>
</evidence>
<dbReference type="PANTHER" id="PTHR23290">
    <property type="entry name" value="RRNA N6-ADENOSINE-METHYLTRANSFERASE METTL5"/>
    <property type="match status" value="1"/>
</dbReference>
<evidence type="ECO:0008006" key="3">
    <source>
        <dbReference type="Google" id="ProtNLM"/>
    </source>
</evidence>
<dbReference type="InterPro" id="IPR051720">
    <property type="entry name" value="rRNA_MeTrfase/Polyamine_Synth"/>
</dbReference>
<dbReference type="InterPro" id="IPR002052">
    <property type="entry name" value="DNA_methylase_N6_adenine_CS"/>
</dbReference>
<sequence length="147" mass="16323">MYPKHTHPMLTNFIWLNKICFIQSTPHDSKGKLVADLGCGVLNIGAAMLDVGLFVGFDIDDTLEIEYDTVIMNPPFGTKHNQGNLRTALTMVMTAVYSCHKTSTRDVSCQNTQLWCITPSTSVISGCPISLFAEFQHIQKKASDKRV</sequence>
<proteinExistence type="predicted"/>
<dbReference type="PANTHER" id="PTHR23290:SF0">
    <property type="entry name" value="RRNA N6-ADENOSINE-METHYLTRANSFERASE METTL5"/>
    <property type="match status" value="1"/>
</dbReference>
<dbReference type="SUPFAM" id="SSF53335">
    <property type="entry name" value="S-adenosyl-L-methionine-dependent methyltransferases"/>
    <property type="match status" value="1"/>
</dbReference>
<dbReference type="GO" id="GO:0003676">
    <property type="term" value="F:nucleic acid binding"/>
    <property type="evidence" value="ECO:0007669"/>
    <property type="project" value="InterPro"/>
</dbReference>
<reference evidence="1" key="2">
    <citation type="submission" date="2025-09" db="UniProtKB">
        <authorList>
            <consortium name="Ensembl"/>
        </authorList>
    </citation>
    <scope>IDENTIFICATION</scope>
</reference>
<dbReference type="Gene3D" id="3.40.50.150">
    <property type="entry name" value="Vaccinia Virus protein VP39"/>
    <property type="match status" value="1"/>
</dbReference>
<reference evidence="1" key="1">
    <citation type="submission" date="2025-08" db="UniProtKB">
        <authorList>
            <consortium name="Ensembl"/>
        </authorList>
    </citation>
    <scope>IDENTIFICATION</scope>
</reference>
<dbReference type="PROSITE" id="PS00092">
    <property type="entry name" value="N6_MTASE"/>
    <property type="match status" value="1"/>
</dbReference>
<dbReference type="GO" id="GO:0008988">
    <property type="term" value="F:rRNA (adenine-N6-)-methyltransferase activity"/>
    <property type="evidence" value="ECO:0007669"/>
    <property type="project" value="TreeGrafter"/>
</dbReference>
<dbReference type="Ensembl" id="ENSOKIT00005032067.1">
    <property type="protein sequence ID" value="ENSOKIP00005030335.1"/>
    <property type="gene ID" value="ENSOKIG00005013057.1"/>
</dbReference>
<dbReference type="AlphaFoldDB" id="A0A8C7FMA0"/>
<dbReference type="Proteomes" id="UP000694557">
    <property type="component" value="Unassembled WGS sequence"/>
</dbReference>
<dbReference type="InterPro" id="IPR029063">
    <property type="entry name" value="SAM-dependent_MTases_sf"/>
</dbReference>
<protein>
    <recommendedName>
        <fullName evidence="3">Methyltransferase-like protein 5</fullName>
    </recommendedName>
</protein>
<name>A0A8C7FMA0_ONCKI</name>
<keyword evidence="2" id="KW-1185">Reference proteome</keyword>
<organism evidence="1 2">
    <name type="scientific">Oncorhynchus kisutch</name>
    <name type="common">Coho salmon</name>
    <name type="synonym">Salmo kisutch</name>
    <dbReference type="NCBI Taxonomy" id="8019"/>
    <lineage>
        <taxon>Eukaryota</taxon>
        <taxon>Metazoa</taxon>
        <taxon>Chordata</taxon>
        <taxon>Craniata</taxon>
        <taxon>Vertebrata</taxon>
        <taxon>Euteleostomi</taxon>
        <taxon>Actinopterygii</taxon>
        <taxon>Neopterygii</taxon>
        <taxon>Teleostei</taxon>
        <taxon>Protacanthopterygii</taxon>
        <taxon>Salmoniformes</taxon>
        <taxon>Salmonidae</taxon>
        <taxon>Salmoninae</taxon>
        <taxon>Oncorhynchus</taxon>
    </lineage>
</organism>